<evidence type="ECO:0000256" key="2">
    <source>
        <dbReference type="SAM" id="MobiDB-lite"/>
    </source>
</evidence>
<proteinExistence type="predicted"/>
<keyword evidence="1" id="KW-0175">Coiled coil</keyword>
<sequence>MPTSPNFAFSSLLHFWRNPIFHPANGERSAQKSPLATNNRGRFDDKENGPPPRGPQSRRNIPEAERGHKENRHSKASDNPPSLLPSEEEKASLNSFARDFRRQMEKLSDVPSTPPCQMETILETSEDPEGSDVETRREFCCESVYHTPTSLEFNSSDIPQFLTFTSDISPQANEPLTREASSLRMETSSLRMEISSLREELEEARREYQDLDAGLVERYDFKKSVRELESGYERLLEEELKFNKKRRTLAQNMASMTDDLRTTKHSHMMLEREADQLRWIIHYYQLSVQEVGISLPYQIEIDKRVSSLDYPLQPPPIASYQAGDVGQLPTIAESSEDPSAGSTPFRQKANYFATPPRTPNSQWVKSSIPVVFPPSAKLLRPESPVKRDYVPREGSPLRLESRLWSTDEVGDTGGRWPHSTIPSDGRTSRLDYTGDD</sequence>
<feature type="coiled-coil region" evidence="1">
    <location>
        <begin position="187"/>
        <end position="214"/>
    </location>
</feature>
<organism evidence="3 4">
    <name type="scientific">Thelephora terrestris</name>
    <dbReference type="NCBI Taxonomy" id="56493"/>
    <lineage>
        <taxon>Eukaryota</taxon>
        <taxon>Fungi</taxon>
        <taxon>Dikarya</taxon>
        <taxon>Basidiomycota</taxon>
        <taxon>Agaricomycotina</taxon>
        <taxon>Agaricomycetes</taxon>
        <taxon>Thelephorales</taxon>
        <taxon>Thelephoraceae</taxon>
        <taxon>Thelephora</taxon>
    </lineage>
</organism>
<evidence type="ECO:0000256" key="1">
    <source>
        <dbReference type="SAM" id="Coils"/>
    </source>
</evidence>
<keyword evidence="4" id="KW-1185">Reference proteome</keyword>
<evidence type="ECO:0000313" key="3">
    <source>
        <dbReference type="EMBL" id="KAF9788464.1"/>
    </source>
</evidence>
<feature type="compositionally biased region" description="Polar residues" evidence="2">
    <location>
        <begin position="31"/>
        <end position="40"/>
    </location>
</feature>
<reference evidence="3" key="2">
    <citation type="submission" date="2020-11" db="EMBL/GenBank/DDBJ databases">
        <authorList>
            <consortium name="DOE Joint Genome Institute"/>
            <person name="Kuo A."/>
            <person name="Miyauchi S."/>
            <person name="Kiss E."/>
            <person name="Drula E."/>
            <person name="Kohler A."/>
            <person name="Sanchez-Garcia M."/>
            <person name="Andreopoulos B."/>
            <person name="Barry K.W."/>
            <person name="Bonito G."/>
            <person name="Buee M."/>
            <person name="Carver A."/>
            <person name="Chen C."/>
            <person name="Cichocki N."/>
            <person name="Clum A."/>
            <person name="Culley D."/>
            <person name="Crous P.W."/>
            <person name="Fauchery L."/>
            <person name="Girlanda M."/>
            <person name="Hayes R."/>
            <person name="Keri Z."/>
            <person name="Labutti K."/>
            <person name="Lipzen A."/>
            <person name="Lombard V."/>
            <person name="Magnuson J."/>
            <person name="Maillard F."/>
            <person name="Morin E."/>
            <person name="Murat C."/>
            <person name="Nolan M."/>
            <person name="Ohm R."/>
            <person name="Pangilinan J."/>
            <person name="Pereira M."/>
            <person name="Perotto S."/>
            <person name="Peter M."/>
            <person name="Riley R."/>
            <person name="Sitrit Y."/>
            <person name="Stielow B."/>
            <person name="Szollosi G."/>
            <person name="Zifcakova L."/>
            <person name="Stursova M."/>
            <person name="Spatafora J.W."/>
            <person name="Tedersoo L."/>
            <person name="Vaario L.-M."/>
            <person name="Yamada A."/>
            <person name="Yan M."/>
            <person name="Wang P."/>
            <person name="Xu J."/>
            <person name="Bruns T."/>
            <person name="Baldrian P."/>
            <person name="Vilgalys R."/>
            <person name="Henrissat B."/>
            <person name="Grigoriev I.V."/>
            <person name="Hibbett D."/>
            <person name="Nagy L.G."/>
            <person name="Martin F.M."/>
        </authorList>
    </citation>
    <scope>NUCLEOTIDE SEQUENCE</scope>
    <source>
        <strain evidence="3">UH-Tt-Lm1</strain>
    </source>
</reference>
<evidence type="ECO:0000313" key="4">
    <source>
        <dbReference type="Proteomes" id="UP000736335"/>
    </source>
</evidence>
<comment type="caution">
    <text evidence="3">The sequence shown here is derived from an EMBL/GenBank/DDBJ whole genome shotgun (WGS) entry which is preliminary data.</text>
</comment>
<feature type="region of interest" description="Disordered" evidence="2">
    <location>
        <begin position="330"/>
        <end position="358"/>
    </location>
</feature>
<accession>A0A9P6L8Y5</accession>
<feature type="region of interest" description="Disordered" evidence="2">
    <location>
        <begin position="22"/>
        <end position="90"/>
    </location>
</feature>
<feature type="compositionally biased region" description="Basic and acidic residues" evidence="2">
    <location>
        <begin position="60"/>
        <end position="76"/>
    </location>
</feature>
<dbReference type="Proteomes" id="UP000736335">
    <property type="component" value="Unassembled WGS sequence"/>
</dbReference>
<protein>
    <submittedName>
        <fullName evidence="3">Uncharacterized protein</fullName>
    </submittedName>
</protein>
<name>A0A9P6L8Y5_9AGAM</name>
<gene>
    <name evidence="3" type="ORF">BJ322DRAFT_1106454</name>
</gene>
<dbReference type="OrthoDB" id="10390248at2759"/>
<dbReference type="EMBL" id="WIUZ02000004">
    <property type="protein sequence ID" value="KAF9788464.1"/>
    <property type="molecule type" value="Genomic_DNA"/>
</dbReference>
<reference evidence="3" key="1">
    <citation type="journal article" date="2020" name="Nat. Commun.">
        <title>Large-scale genome sequencing of mycorrhizal fungi provides insights into the early evolution of symbiotic traits.</title>
        <authorList>
            <person name="Miyauchi S."/>
            <person name="Kiss E."/>
            <person name="Kuo A."/>
            <person name="Drula E."/>
            <person name="Kohler A."/>
            <person name="Sanchez-Garcia M."/>
            <person name="Morin E."/>
            <person name="Andreopoulos B."/>
            <person name="Barry K.W."/>
            <person name="Bonito G."/>
            <person name="Buee M."/>
            <person name="Carver A."/>
            <person name="Chen C."/>
            <person name="Cichocki N."/>
            <person name="Clum A."/>
            <person name="Culley D."/>
            <person name="Crous P.W."/>
            <person name="Fauchery L."/>
            <person name="Girlanda M."/>
            <person name="Hayes R.D."/>
            <person name="Keri Z."/>
            <person name="LaButti K."/>
            <person name="Lipzen A."/>
            <person name="Lombard V."/>
            <person name="Magnuson J."/>
            <person name="Maillard F."/>
            <person name="Murat C."/>
            <person name="Nolan M."/>
            <person name="Ohm R.A."/>
            <person name="Pangilinan J."/>
            <person name="Pereira M.F."/>
            <person name="Perotto S."/>
            <person name="Peter M."/>
            <person name="Pfister S."/>
            <person name="Riley R."/>
            <person name="Sitrit Y."/>
            <person name="Stielow J.B."/>
            <person name="Szollosi G."/>
            <person name="Zifcakova L."/>
            <person name="Stursova M."/>
            <person name="Spatafora J.W."/>
            <person name="Tedersoo L."/>
            <person name="Vaario L.M."/>
            <person name="Yamada A."/>
            <person name="Yan M."/>
            <person name="Wang P."/>
            <person name="Xu J."/>
            <person name="Bruns T."/>
            <person name="Baldrian P."/>
            <person name="Vilgalys R."/>
            <person name="Dunand C."/>
            <person name="Henrissat B."/>
            <person name="Grigoriev I.V."/>
            <person name="Hibbett D."/>
            <person name="Nagy L.G."/>
            <person name="Martin F.M."/>
        </authorList>
    </citation>
    <scope>NUCLEOTIDE SEQUENCE</scope>
    <source>
        <strain evidence="3">UH-Tt-Lm1</strain>
    </source>
</reference>
<dbReference type="AlphaFoldDB" id="A0A9P6L8Y5"/>
<feature type="region of interest" description="Disordered" evidence="2">
    <location>
        <begin position="385"/>
        <end position="436"/>
    </location>
</feature>